<accession>A0ABR6XMT3</accession>
<name>A0ABR6XMT3_9BURK</name>
<organism evidence="1 2">
    <name type="scientific">Undibacterium amnicola</name>
    <dbReference type="NCBI Taxonomy" id="1834038"/>
    <lineage>
        <taxon>Bacteria</taxon>
        <taxon>Pseudomonadati</taxon>
        <taxon>Pseudomonadota</taxon>
        <taxon>Betaproteobacteria</taxon>
        <taxon>Burkholderiales</taxon>
        <taxon>Oxalobacteraceae</taxon>
        <taxon>Undibacterium</taxon>
    </lineage>
</organism>
<dbReference type="RefSeq" id="WP_186889795.1">
    <property type="nucleotide sequence ID" value="NZ_JACOFU010000002.1"/>
</dbReference>
<dbReference type="Proteomes" id="UP000643610">
    <property type="component" value="Unassembled WGS sequence"/>
</dbReference>
<protein>
    <recommendedName>
        <fullName evidence="3">ATP-binding protein</fullName>
    </recommendedName>
</protein>
<sequence length="494" mass="55741">MQSLELLETDEIELDRLPKLLFDDWVRDFFPAFQRQNRVNLNAKVRISFANCEWVSPLPILAIATELMSFSEVGRIVEIDLGEGASTHDAAMRRRRTLKFLSFHGFLSAFCCRQDLIVRFQFDKDGDKGNLGLWHVGAAGLKRLRESINRSRVEMIYGDAVVLPVTIWKLPVPSSPNLTSLVREKVRELLKMADTSLFKFKTDSRKYRDVTLQRLNQILLELVENAAEHAYSESIPGYVGLYARVRQTQSDEARAARVLEISKSRLLGKVLLNEKQLQIEIFVLDVGKGLFADLDAWKNEDLQSLRAKNSSHHPLQLTASLLFQKPLSRHDRGEREVSRLRGSSTGLMHLHKILSHGGGNDRSMIITGREWLAGPHPRPPGFTDNVVSSGGHIQTSDALTGTIFHLGISPAVIPDLNSQWFSSDKPANFKIRQSIIKKLADSKPPRILSSKVIDIRSGEGLESVERRVREHTSRSLGATVIRVNRVAEKILLIR</sequence>
<dbReference type="InterPro" id="IPR036890">
    <property type="entry name" value="HATPase_C_sf"/>
</dbReference>
<evidence type="ECO:0000313" key="1">
    <source>
        <dbReference type="EMBL" id="MBC3830735.1"/>
    </source>
</evidence>
<gene>
    <name evidence="1" type="ORF">H8K33_04360</name>
</gene>
<dbReference type="EMBL" id="JACOFU010000002">
    <property type="protein sequence ID" value="MBC3830735.1"/>
    <property type="molecule type" value="Genomic_DNA"/>
</dbReference>
<keyword evidence="2" id="KW-1185">Reference proteome</keyword>
<evidence type="ECO:0008006" key="3">
    <source>
        <dbReference type="Google" id="ProtNLM"/>
    </source>
</evidence>
<reference evidence="1 2" key="1">
    <citation type="submission" date="2020-08" db="EMBL/GenBank/DDBJ databases">
        <title>Novel species isolated from subtropical streams in China.</title>
        <authorList>
            <person name="Lu H."/>
        </authorList>
    </citation>
    <scope>NUCLEOTIDE SEQUENCE [LARGE SCALE GENOMIC DNA]</scope>
    <source>
        <strain evidence="1 2">KCTC 52442</strain>
    </source>
</reference>
<dbReference type="Gene3D" id="3.30.565.10">
    <property type="entry name" value="Histidine kinase-like ATPase, C-terminal domain"/>
    <property type="match status" value="1"/>
</dbReference>
<proteinExistence type="predicted"/>
<evidence type="ECO:0000313" key="2">
    <source>
        <dbReference type="Proteomes" id="UP000643610"/>
    </source>
</evidence>
<dbReference type="SUPFAM" id="SSF55874">
    <property type="entry name" value="ATPase domain of HSP90 chaperone/DNA topoisomerase II/histidine kinase"/>
    <property type="match status" value="1"/>
</dbReference>
<comment type="caution">
    <text evidence="1">The sequence shown here is derived from an EMBL/GenBank/DDBJ whole genome shotgun (WGS) entry which is preliminary data.</text>
</comment>